<reference evidence="1 2" key="1">
    <citation type="submission" date="2018-04" db="EMBL/GenBank/DDBJ databases">
        <title>Novel Campyloabacter and Helicobacter Species and Strains.</title>
        <authorList>
            <person name="Mannion A.J."/>
            <person name="Shen Z."/>
            <person name="Fox J.G."/>
        </authorList>
    </citation>
    <scope>NUCLEOTIDE SEQUENCE [LARGE SCALE GENOMIC DNA]</scope>
    <source>
        <strain evidence="1 2">MIT 04-9366</strain>
    </source>
</reference>
<gene>
    <name evidence="1" type="ORF">CQA58_07630</name>
</gene>
<evidence type="ECO:0000313" key="2">
    <source>
        <dbReference type="Proteomes" id="UP000257045"/>
    </source>
</evidence>
<organism evidence="1 2">
    <name type="scientific">Helicobacter brantae</name>
    <dbReference type="NCBI Taxonomy" id="375927"/>
    <lineage>
        <taxon>Bacteria</taxon>
        <taxon>Pseudomonadati</taxon>
        <taxon>Campylobacterota</taxon>
        <taxon>Epsilonproteobacteria</taxon>
        <taxon>Campylobacterales</taxon>
        <taxon>Helicobacteraceae</taxon>
        <taxon>Helicobacter</taxon>
    </lineage>
</organism>
<comment type="caution">
    <text evidence="1">The sequence shown here is derived from an EMBL/GenBank/DDBJ whole genome shotgun (WGS) entry which is preliminary data.</text>
</comment>
<dbReference type="EMBL" id="NXLV01000019">
    <property type="protein sequence ID" value="RDU69139.1"/>
    <property type="molecule type" value="Genomic_DNA"/>
</dbReference>
<evidence type="ECO:0000313" key="1">
    <source>
        <dbReference type="EMBL" id="RDU69139.1"/>
    </source>
</evidence>
<keyword evidence="2" id="KW-1185">Reference proteome</keyword>
<dbReference type="RefSeq" id="WP_115570121.1">
    <property type="nucleotide sequence ID" value="NZ_NXLV01000019.1"/>
</dbReference>
<name>A0A3D8IV27_9HELI</name>
<protein>
    <recommendedName>
        <fullName evidence="3">DUF4279 domain-containing protein</fullName>
    </recommendedName>
</protein>
<dbReference type="Proteomes" id="UP000257045">
    <property type="component" value="Unassembled WGS sequence"/>
</dbReference>
<proteinExistence type="predicted"/>
<evidence type="ECO:0008006" key="3">
    <source>
        <dbReference type="Google" id="ProtNLM"/>
    </source>
</evidence>
<dbReference type="AlphaFoldDB" id="A0A3D8IV27"/>
<accession>A0A3D8IV27</accession>
<sequence length="146" mass="17255">MKRYCYLELSIFTDRDFDPWQFHKILGIKPSFCKLSDKEEIVLLSRDWRARLEEYINSAPQNTAENPLKPLNYYKITSPIFKENISEKITNFIQKLKRKNARVRKIQKLTSCFVVIYLCGNFEGLIPLELISYCHDNSIRLGIDSN</sequence>